<dbReference type="Proteomes" id="UP001501676">
    <property type="component" value="Unassembled WGS sequence"/>
</dbReference>
<dbReference type="EMBL" id="BAAAYN010000046">
    <property type="protein sequence ID" value="GAA3394770.1"/>
    <property type="molecule type" value="Genomic_DNA"/>
</dbReference>
<feature type="domain" description="Excalibur calcium-binding" evidence="2">
    <location>
        <begin position="126"/>
        <end position="162"/>
    </location>
</feature>
<protein>
    <recommendedName>
        <fullName evidence="2">Excalibur calcium-binding domain-containing protein</fullName>
    </recommendedName>
</protein>
<gene>
    <name evidence="3" type="ORF">GCM10020369_65400</name>
</gene>
<keyword evidence="4" id="KW-1185">Reference proteome</keyword>
<dbReference type="InterPro" id="IPR008613">
    <property type="entry name" value="Excalibur_Ca-bd_domain"/>
</dbReference>
<reference evidence="4" key="1">
    <citation type="journal article" date="2019" name="Int. J. Syst. Evol. Microbiol.">
        <title>The Global Catalogue of Microorganisms (GCM) 10K type strain sequencing project: providing services to taxonomists for standard genome sequencing and annotation.</title>
        <authorList>
            <consortium name="The Broad Institute Genomics Platform"/>
            <consortium name="The Broad Institute Genome Sequencing Center for Infectious Disease"/>
            <person name="Wu L."/>
            <person name="Ma J."/>
        </authorList>
    </citation>
    <scope>NUCLEOTIDE SEQUENCE [LARGE SCALE GENOMIC DNA]</scope>
    <source>
        <strain evidence="4">JCM 9458</strain>
    </source>
</reference>
<comment type="caution">
    <text evidence="3">The sequence shown here is derived from an EMBL/GenBank/DDBJ whole genome shotgun (WGS) entry which is preliminary data.</text>
</comment>
<organism evidence="3 4">
    <name type="scientific">Cryptosporangium minutisporangium</name>
    <dbReference type="NCBI Taxonomy" id="113569"/>
    <lineage>
        <taxon>Bacteria</taxon>
        <taxon>Bacillati</taxon>
        <taxon>Actinomycetota</taxon>
        <taxon>Actinomycetes</taxon>
        <taxon>Cryptosporangiales</taxon>
        <taxon>Cryptosporangiaceae</taxon>
        <taxon>Cryptosporangium</taxon>
    </lineage>
</organism>
<feature type="region of interest" description="Disordered" evidence="1">
    <location>
        <begin position="28"/>
        <end position="162"/>
    </location>
</feature>
<feature type="compositionally biased region" description="Low complexity" evidence="1">
    <location>
        <begin position="28"/>
        <end position="64"/>
    </location>
</feature>
<proteinExistence type="predicted"/>
<dbReference type="SMART" id="SM00894">
    <property type="entry name" value="Excalibur"/>
    <property type="match status" value="1"/>
</dbReference>
<evidence type="ECO:0000256" key="1">
    <source>
        <dbReference type="SAM" id="MobiDB-lite"/>
    </source>
</evidence>
<evidence type="ECO:0000259" key="2">
    <source>
        <dbReference type="SMART" id="SM00894"/>
    </source>
</evidence>
<feature type="compositionally biased region" description="Low complexity" evidence="1">
    <location>
        <begin position="91"/>
        <end position="109"/>
    </location>
</feature>
<name>A0ABP6T979_9ACTN</name>
<evidence type="ECO:0000313" key="3">
    <source>
        <dbReference type="EMBL" id="GAA3394770.1"/>
    </source>
</evidence>
<feature type="compositionally biased region" description="Basic and acidic residues" evidence="1">
    <location>
        <begin position="148"/>
        <end position="162"/>
    </location>
</feature>
<evidence type="ECO:0000313" key="4">
    <source>
        <dbReference type="Proteomes" id="UP001501676"/>
    </source>
</evidence>
<feature type="compositionally biased region" description="Polar residues" evidence="1">
    <location>
        <begin position="115"/>
        <end position="124"/>
    </location>
</feature>
<sequence>MLIGLGGVIVLFCGLCGVAGVIDSGTDPAPSASVAAATQSPSAAVPSATTESPSPSPSGTTGAPLVGDEVIGSESSADADADVDRQPASDAAPTTRRAVPAPARTTSAPKPAPAKTTSGSNSGSVYYKNCTAVRAAGADPIRVGDPGYAKHLDRDGDGVGCE</sequence>
<dbReference type="Pfam" id="PF05901">
    <property type="entry name" value="Excalibur"/>
    <property type="match status" value="1"/>
</dbReference>
<accession>A0ABP6T979</accession>